<proteinExistence type="predicted"/>
<keyword evidence="2" id="KW-1185">Reference proteome</keyword>
<sequence length="1276" mass="145424">MSGYTPDEKLRVEQLTKLRRQWLKDQELSPREPVLQAKPAGAVAKFWSGFLEPKSLWRLYTYKAYKGGVFTLTRLLIPAWVVHYYVKYHVFQRPYGVVELKPKLFPIMSAIKIALQQSQKSGRRKTSEAMSAEVSPDSKCPICLDIFNNISYLDLCLHKFCFRCIHEWSKNKAECPLCKQPFNSIYHSIKSEQDFKKYDLRPVDNGSFGTFGGVRFRYRTTLTGVHRQMRGRTSPPPDNGVIFEASTNPPQPRQDRYIRRMMMRLAAKRRAASEGRAVANVRMQEMINFRRELYRQGVRVRSVRDGGRCRDTSAEFFRRNPACLHRLIPWLKRELMVLYGTHGSLVNIVQHIIMSRITCYDMEDGAILEELRPFLQGRTEHFMHEFISFAKSPFNMEAYDQHAVYDCPAPSSNEDSSSNSSVIAISEDEEHLAEVNPPGDSTSNLSHSVWDDETPGPSYSTTAEQRRAECLSVLDSDSDSSLDEEAQGFGVSPQQMSPPDRTDEARGEVNLDECSSSDSDDCVIISVIKPTAERTPELVQLSSDESASEDTKAVPLLPQHIRFSSLSPVASQSSDPSGARRSDNVETDHRHQWDSKERSSTSSRHKTSSKSSRRDRDRRFDSRDRSRERHQSRDRDHKRRRRSRSGERRYSSRSPTISHSSVGTLSKERVYPYSSGRDYKRRDIDHIHQSYRHYSQERIDSGTHYTERRSYYYSSRKYTDRHSRSRSRSRDSRRRDRTSSRSPSAKRRSHHDKPGGKRKYKTRHLEEPLENAPAAEGDSHISFMKHKKRSKEKHHKKSKERPRKSSRSLSVELVNEDISIERSKRHHKKKKKHKKKSKRHKGDDHTEKRSPTVITIDSDSDALANDGVTQASSTNKDNPIDNATDDPEDPAPPCSHEQRSGRMMMSASHADVSCGGNKKKNKKALHNLVRPSLFRGSSIVVMTSTQPIKIGIIGGSGLDDPDILEGRTERYVDTPYGKPSDALILGKIKNVECVLLARHGRQHTIMPSNVNYQANIWALREEGCTHLLVTTACGSLREEIQPGDIVIIDQFIDRTTKRAQTLYDGQPTSPPGVCHIPMAEPFCNRTREVLVEVARSLGIKCHVRGTMLTIEGPRFSSRAESLMFRQWGADVINMTTVPEVVLAKEAGLCYASIAMATDYDCWKEHEEAVCVDNVLKTMKENANKASSILLTAIPQISQMDWAQTMKTLKVSCRLYDDSFPFSEPVDGSIFSNVTKTLRKNGEVEKRTWIPDPSTDTGNRLDSRFVISESQESASHK</sequence>
<name>A0ACB8VE19_9TELE</name>
<gene>
    <name evidence="1" type="ORF">L3Q82_019688</name>
</gene>
<protein>
    <submittedName>
        <fullName evidence="1">Uncharacterized protein</fullName>
    </submittedName>
</protein>
<evidence type="ECO:0000313" key="2">
    <source>
        <dbReference type="Proteomes" id="UP000831701"/>
    </source>
</evidence>
<evidence type="ECO:0000313" key="1">
    <source>
        <dbReference type="EMBL" id="KAI3353137.1"/>
    </source>
</evidence>
<accession>A0ACB8VE19</accession>
<dbReference type="Proteomes" id="UP000831701">
    <property type="component" value="Chromosome 23"/>
</dbReference>
<dbReference type="EMBL" id="CM041553">
    <property type="protein sequence ID" value="KAI3353137.1"/>
    <property type="molecule type" value="Genomic_DNA"/>
</dbReference>
<reference evidence="1" key="1">
    <citation type="submission" date="2022-04" db="EMBL/GenBank/DDBJ databases">
        <title>Jade perch genome.</title>
        <authorList>
            <person name="Chao B."/>
        </authorList>
    </citation>
    <scope>NUCLEOTIDE SEQUENCE</scope>
    <source>
        <strain evidence="1">CB-2022</strain>
    </source>
</reference>
<organism evidence="1 2">
    <name type="scientific">Scortum barcoo</name>
    <name type="common">barcoo grunter</name>
    <dbReference type="NCBI Taxonomy" id="214431"/>
    <lineage>
        <taxon>Eukaryota</taxon>
        <taxon>Metazoa</taxon>
        <taxon>Chordata</taxon>
        <taxon>Craniata</taxon>
        <taxon>Vertebrata</taxon>
        <taxon>Euteleostomi</taxon>
        <taxon>Actinopterygii</taxon>
        <taxon>Neopterygii</taxon>
        <taxon>Teleostei</taxon>
        <taxon>Neoteleostei</taxon>
        <taxon>Acanthomorphata</taxon>
        <taxon>Eupercaria</taxon>
        <taxon>Centrarchiformes</taxon>
        <taxon>Terapontoidei</taxon>
        <taxon>Terapontidae</taxon>
        <taxon>Scortum</taxon>
    </lineage>
</organism>
<comment type="caution">
    <text evidence="1">The sequence shown here is derived from an EMBL/GenBank/DDBJ whole genome shotgun (WGS) entry which is preliminary data.</text>
</comment>